<dbReference type="RefSeq" id="WP_318255272.1">
    <property type="nucleotide sequence ID" value="NZ_FOZN01000001.1"/>
</dbReference>
<keyword evidence="3" id="KW-1185">Reference proteome</keyword>
<dbReference type="PANTHER" id="PTHR13847">
    <property type="entry name" value="SARCOSINE DEHYDROGENASE-RELATED"/>
    <property type="match status" value="1"/>
</dbReference>
<reference evidence="2 3" key="1">
    <citation type="submission" date="2016-10" db="EMBL/GenBank/DDBJ databases">
        <authorList>
            <person name="Varghese N."/>
            <person name="Submissions S."/>
        </authorList>
    </citation>
    <scope>NUCLEOTIDE SEQUENCE [LARGE SCALE GENOMIC DNA]</scope>
    <source>
        <strain evidence="2 3">IAM 15147</strain>
    </source>
</reference>
<evidence type="ECO:0000313" key="3">
    <source>
        <dbReference type="Proteomes" id="UP000198506"/>
    </source>
</evidence>
<comment type="caution">
    <text evidence="2">The sequence shown here is derived from an EMBL/GenBank/DDBJ whole genome shotgun (WGS) entry which is preliminary data.</text>
</comment>
<dbReference type="InterPro" id="IPR006076">
    <property type="entry name" value="FAD-dep_OxRdtase"/>
</dbReference>
<organism evidence="2 3">
    <name type="scientific">Agrococcus baldri</name>
    <dbReference type="NCBI Taxonomy" id="153730"/>
    <lineage>
        <taxon>Bacteria</taxon>
        <taxon>Bacillati</taxon>
        <taxon>Actinomycetota</taxon>
        <taxon>Actinomycetes</taxon>
        <taxon>Micrococcales</taxon>
        <taxon>Microbacteriaceae</taxon>
        <taxon>Agrococcus</taxon>
    </lineage>
</organism>
<accession>A0AA94HKC9</accession>
<protein>
    <submittedName>
        <fullName evidence="2">Glycine/D-amino acid oxidase</fullName>
    </submittedName>
</protein>
<dbReference type="Proteomes" id="UP000198506">
    <property type="component" value="Unassembled WGS sequence"/>
</dbReference>
<sequence length="473" mass="51543">MTASHPVYSATHRHDVRELDSALRDAAPVPFWIDDLPTGEAAPRLREDATADLLVIGGGFAGLWTALQAKEPNPGRDVLLIEARTLGWAASGRNGGFCEASLTHGGANARMRFEDELAAIREVERDNFTGLLGTLDRYRMQVEFEQTGVLQTAVEEHHVAELRAAATPETPLLTGEALARYTRAPVHRAGLLKRDGYALLHPARLVQELRRVCVELGVRIHEATPALALRRDGDGVTVQVPGGAIRARRVALASNGFRSLLPRLRLLTLPVYDYALMTEPLTAAQLEEIGWTGRHGITDSGRQFHYARKSADDRILWGGFDAVYHPGGRVRDEHDQRPETFRRLADHFLTTFPALAGVRFTHSWGGMIDMSTRLVASQGTALGGRVAYSLGYTGLGVAATRFGAATMLDLLEGSDTARTRLRLATGLPIPIPPEPFATPIVQTIRGAVARADERGRPGPLLTTLERFGIGFDS</sequence>
<dbReference type="InterPro" id="IPR036188">
    <property type="entry name" value="FAD/NAD-bd_sf"/>
</dbReference>
<dbReference type="Pfam" id="PF01266">
    <property type="entry name" value="DAO"/>
    <property type="match status" value="1"/>
</dbReference>
<dbReference type="Gene3D" id="3.30.9.10">
    <property type="entry name" value="D-Amino Acid Oxidase, subunit A, domain 2"/>
    <property type="match status" value="1"/>
</dbReference>
<evidence type="ECO:0000313" key="2">
    <source>
        <dbReference type="EMBL" id="SFR99181.1"/>
    </source>
</evidence>
<dbReference type="GO" id="GO:0005737">
    <property type="term" value="C:cytoplasm"/>
    <property type="evidence" value="ECO:0007669"/>
    <property type="project" value="TreeGrafter"/>
</dbReference>
<evidence type="ECO:0000259" key="1">
    <source>
        <dbReference type="Pfam" id="PF01266"/>
    </source>
</evidence>
<proteinExistence type="predicted"/>
<dbReference type="PANTHER" id="PTHR13847:SF281">
    <property type="entry name" value="FAD DEPENDENT OXIDOREDUCTASE DOMAIN-CONTAINING PROTEIN"/>
    <property type="match status" value="1"/>
</dbReference>
<dbReference type="EMBL" id="FOZN01000001">
    <property type="protein sequence ID" value="SFR99181.1"/>
    <property type="molecule type" value="Genomic_DNA"/>
</dbReference>
<gene>
    <name evidence="2" type="ORF">SAMN04487783_0321</name>
</gene>
<feature type="domain" description="FAD dependent oxidoreductase" evidence="1">
    <location>
        <begin position="52"/>
        <end position="402"/>
    </location>
</feature>
<name>A0AA94HKC9_9MICO</name>
<dbReference type="Gene3D" id="3.50.50.60">
    <property type="entry name" value="FAD/NAD(P)-binding domain"/>
    <property type="match status" value="1"/>
</dbReference>
<dbReference type="AlphaFoldDB" id="A0AA94HKC9"/>
<dbReference type="SUPFAM" id="SSF51905">
    <property type="entry name" value="FAD/NAD(P)-binding domain"/>
    <property type="match status" value="1"/>
</dbReference>